<evidence type="ECO:0000256" key="2">
    <source>
        <dbReference type="ARBA" id="ARBA00022525"/>
    </source>
</evidence>
<comment type="subcellular location">
    <subcellularLocation>
        <location evidence="1">Secreted</location>
    </subcellularLocation>
</comment>
<dbReference type="EMBL" id="AY604040">
    <property type="protein sequence ID" value="AAT37865.1"/>
    <property type="molecule type" value="mRNA"/>
</dbReference>
<keyword evidence="4" id="KW-0472">Membrane</keyword>
<gene>
    <name evidence="7" type="primary">MBP1</name>
</gene>
<organism evidence="7">
    <name type="scientific">Acanthamoeba castellanii</name>
    <name type="common">Amoeba</name>
    <dbReference type="NCBI Taxonomy" id="5755"/>
    <lineage>
        <taxon>Eukaryota</taxon>
        <taxon>Amoebozoa</taxon>
        <taxon>Discosea</taxon>
        <taxon>Longamoebia</taxon>
        <taxon>Centramoebida</taxon>
        <taxon>Acanthamoebidae</taxon>
        <taxon>Acanthamoeba</taxon>
    </lineage>
</organism>
<feature type="domain" description="DUF4114" evidence="6">
    <location>
        <begin position="184"/>
        <end position="254"/>
    </location>
</feature>
<keyword evidence="2" id="KW-0964">Secreted</keyword>
<evidence type="ECO:0000259" key="6">
    <source>
        <dbReference type="Pfam" id="PF13448"/>
    </source>
</evidence>
<dbReference type="VEuPathDB" id="AmoebaDB:ACA1_248600"/>
<dbReference type="InterPro" id="IPR004153">
    <property type="entry name" value="CXCXC_repeat"/>
</dbReference>
<proteinExistence type="evidence at transcript level"/>
<feature type="chain" id="PRO_5007708462" evidence="5">
    <location>
        <begin position="22"/>
        <end position="833"/>
    </location>
</feature>
<evidence type="ECO:0000256" key="5">
    <source>
        <dbReference type="SAM" id="SignalP"/>
    </source>
</evidence>
<feature type="signal peptide" evidence="5">
    <location>
        <begin position="1"/>
        <end position="21"/>
    </location>
</feature>
<protein>
    <submittedName>
        <fullName evidence="7">Mannose-binding protein</fullName>
    </submittedName>
</protein>
<dbReference type="Pfam" id="PF03128">
    <property type="entry name" value="CXCXC"/>
    <property type="match status" value="1"/>
</dbReference>
<evidence type="ECO:0000256" key="1">
    <source>
        <dbReference type="ARBA" id="ARBA00004613"/>
    </source>
</evidence>
<dbReference type="EMBL" id="AY604039">
    <property type="protein sequence ID" value="AAT37864.1"/>
    <property type="molecule type" value="Genomic_DNA"/>
</dbReference>
<dbReference type="InterPro" id="IPR025193">
    <property type="entry name" value="DUF4114"/>
</dbReference>
<evidence type="ECO:0000313" key="7">
    <source>
        <dbReference type="EMBL" id="AAT37865.1"/>
    </source>
</evidence>
<dbReference type="Pfam" id="PF13448">
    <property type="entry name" value="DUF4114"/>
    <property type="match status" value="1"/>
</dbReference>
<dbReference type="AlphaFoldDB" id="Q6J288"/>
<evidence type="ECO:0000256" key="4">
    <source>
        <dbReference type="SAM" id="Phobius"/>
    </source>
</evidence>
<name>Q6J288_ACACA</name>
<feature type="transmembrane region" description="Helical" evidence="4">
    <location>
        <begin position="732"/>
        <end position="760"/>
    </location>
</feature>
<keyword evidence="4" id="KW-0812">Transmembrane</keyword>
<keyword evidence="4" id="KW-1133">Transmembrane helix</keyword>
<keyword evidence="3 5" id="KW-0732">Signal</keyword>
<reference evidence="7" key="1">
    <citation type="journal article" date="2004" name="J. Biol. Chem.">
        <title>Cloning and characterization of a novel mannose-binding protein of Acanthamoeba.</title>
        <authorList>
            <person name="Garate M."/>
            <person name="Cao Z."/>
            <person name="Bateman E."/>
            <person name="Panjwani N."/>
        </authorList>
    </citation>
    <scope>NUCLEOTIDE SEQUENCE</scope>
</reference>
<sequence length="833" mass="87416">MRSLPVFVVLMVALFAAVASAGTCNLSGAIKQPGLDCSSTSCSITSGTFPFPLPQGETYDSFYSWILGVIGTDGATVNAQYVDYTKADPNIYFTAGQTNCMVNLTFVYEVAFYRNSMGYFTFTRDSKPTSVGSVTLKPVFSETTVDCSRTSSQPLPGTSCLAPGSTISLGPFSSTQAVGFYLKQDSICSGTTTFYSVDALNKVTSRWKPIPAAHGRMIAVLRDPNTLRAYLGFEDSPDGSDSDYNDNVFSVTSNCEIDTSLLPCATVTTCRNSKQTFDSSKCTCSCPNPVTCTAPQVYSTDLCACTCPNATQTCTAPLTWNSATCQCDCPSTKPSGVTCSNLQQWSNVVATCGCKCPDPATYTCSDNRFVLRTSDCTCNCPSTGSCSGNLKWNSANSVCGCQCPSTPPTPCSGNLKWNSTASKCACECPATAALAGVTCKDKEVWDTASCSCKCPATASAADTTCPNVNYQWNYNGKCDCVCPATSAEAGINCTALGLGNTVWDTTACNCACPPTGTCPGNKVWNPSNDPAKCGCSCPASAPAGKECKGNFYWNTSDDVCDCYCPLEAPADDPCIGYTTWNRTECDCYCPLEPPFEGGCPGVQVWDRDQCQCVCPDDDPCAAQSTACKQFYCSSSTGECALVYEDTCASQKLQFNTTGCLSWQCDPDLGCVRKANGSCCDDYKDCPTCAKYDGCDWIGTKCADSGQVLTSPIDQADHPDCFPSTGLSAGETAGITVGIVAGVTVGVGGAAGLFGAGYILYRMLNKPPPPEQLPTIENLDTEAGTDDNPLFHKNEIEMTNPMFSAAGAGGGGDAGAMFAQGGGASAVPADLHTL</sequence>
<evidence type="ECO:0000256" key="3">
    <source>
        <dbReference type="ARBA" id="ARBA00022729"/>
    </source>
</evidence>
<accession>Q6J288</accession>